<dbReference type="KEGG" id="sla:SERLADRAFT_460325"/>
<organism>
    <name type="scientific">Serpula lacrymans var. lacrymans (strain S7.9)</name>
    <name type="common">Dry rot fungus</name>
    <dbReference type="NCBI Taxonomy" id="578457"/>
    <lineage>
        <taxon>Eukaryota</taxon>
        <taxon>Fungi</taxon>
        <taxon>Dikarya</taxon>
        <taxon>Basidiomycota</taxon>
        <taxon>Agaricomycotina</taxon>
        <taxon>Agaricomycetes</taxon>
        <taxon>Agaricomycetidae</taxon>
        <taxon>Boletales</taxon>
        <taxon>Coniophorineae</taxon>
        <taxon>Serpulaceae</taxon>
        <taxon>Serpula</taxon>
    </lineage>
</organism>
<accession>F8NPU3</accession>
<name>F8NPU3_SERL9</name>
<dbReference type="Proteomes" id="UP000008064">
    <property type="component" value="Unassembled WGS sequence"/>
</dbReference>
<dbReference type="HOGENOM" id="CLU_2442224_0_0_1"/>
<evidence type="ECO:0000313" key="2">
    <source>
        <dbReference type="EMBL" id="EGO27249.1"/>
    </source>
</evidence>
<feature type="region of interest" description="Disordered" evidence="1">
    <location>
        <begin position="28"/>
        <end position="66"/>
    </location>
</feature>
<feature type="non-terminal residue" evidence="2">
    <location>
        <position position="1"/>
    </location>
</feature>
<proteinExistence type="predicted"/>
<dbReference type="GeneID" id="18818063"/>
<sequence length="90" mass="10322">MEVELQLLSNFQRIAGVHTTLHSALQDAQLRQRHQRDYQPAEGLGRKKGGHGVQRGKEGSTHGIYRKCPILHNSKVSCRRQRDPRELLNE</sequence>
<evidence type="ECO:0000256" key="1">
    <source>
        <dbReference type="SAM" id="MobiDB-lite"/>
    </source>
</evidence>
<dbReference type="AlphaFoldDB" id="F8NPU3"/>
<protein>
    <submittedName>
        <fullName evidence="2">Uncharacterized protein</fullName>
    </submittedName>
</protein>
<gene>
    <name evidence="2" type="ORF">SERLADRAFT_460325</name>
</gene>
<dbReference type="RefSeq" id="XP_007315340.1">
    <property type="nucleotide sequence ID" value="XM_007315278.1"/>
</dbReference>
<reference evidence="2" key="1">
    <citation type="submission" date="2011-04" db="EMBL/GenBank/DDBJ databases">
        <title>Evolution of plant cell wall degrading machinery underlies the functional diversity of forest fungi.</title>
        <authorList>
            <consortium name="US DOE Joint Genome Institute (JGI-PGF)"/>
            <person name="Eastwood D.C."/>
            <person name="Floudas D."/>
            <person name="Binder M."/>
            <person name="Majcherczyk A."/>
            <person name="Schneider P."/>
            <person name="Aerts A."/>
            <person name="Asiegbu F.O."/>
            <person name="Baker S.E."/>
            <person name="Barry K."/>
            <person name="Bendiksby M."/>
            <person name="Blumentritt M."/>
            <person name="Coutinho P.M."/>
            <person name="Cullen D."/>
            <person name="Cullen D."/>
            <person name="Gathman A."/>
            <person name="Goodell B."/>
            <person name="Henrissat B."/>
            <person name="Ihrmark K."/>
            <person name="Kauserud H."/>
            <person name="Kohler A."/>
            <person name="LaButti K."/>
            <person name="Lapidus A."/>
            <person name="Lavin J.L."/>
            <person name="Lee Y.-H."/>
            <person name="Lindquist E."/>
            <person name="Lilly W."/>
            <person name="Lucas S."/>
            <person name="Morin E."/>
            <person name="Murat C."/>
            <person name="Oguiza J.A."/>
            <person name="Park J."/>
            <person name="Pisabarro A.G."/>
            <person name="Riley R."/>
            <person name="Rosling A."/>
            <person name="Salamov A."/>
            <person name="Schmidt O."/>
            <person name="Schmutz J."/>
            <person name="Skrede I."/>
            <person name="Stenlid J."/>
            <person name="Wiebenga A."/>
            <person name="Xie X."/>
            <person name="Kues U."/>
            <person name="Hibbett D.S."/>
            <person name="Hoffmeister D."/>
            <person name="Hogberg N."/>
            <person name="Martin F."/>
            <person name="Grigoriev I.V."/>
            <person name="Watkinson S.C."/>
        </authorList>
    </citation>
    <scope>NUCLEOTIDE SEQUENCE</scope>
    <source>
        <strain evidence="2">S7.9</strain>
    </source>
</reference>
<dbReference type="EMBL" id="GL945431">
    <property type="protein sequence ID" value="EGO27249.1"/>
    <property type="molecule type" value="Genomic_DNA"/>
</dbReference>